<dbReference type="GeneID" id="116956386"/>
<dbReference type="PANTHER" id="PTHR28348:SF1">
    <property type="entry name" value="UPF0193 PROTEIN EVG1"/>
    <property type="match status" value="1"/>
</dbReference>
<dbReference type="Pfam" id="PF05250">
    <property type="entry name" value="UPF0193"/>
    <property type="match status" value="1"/>
</dbReference>
<gene>
    <name evidence="3" type="primary">C3H22orf23</name>
</gene>
<protein>
    <submittedName>
        <fullName evidence="3">UPF0193 protein EVG1</fullName>
    </submittedName>
</protein>
<evidence type="ECO:0000256" key="1">
    <source>
        <dbReference type="SAM" id="MobiDB-lite"/>
    </source>
</evidence>
<reference evidence="3" key="1">
    <citation type="submission" date="2025-08" db="UniProtKB">
        <authorList>
            <consortium name="RefSeq"/>
        </authorList>
    </citation>
    <scope>IDENTIFICATION</scope>
    <source>
        <tissue evidence="3">Sperm</tissue>
    </source>
</reference>
<feature type="region of interest" description="Disordered" evidence="1">
    <location>
        <begin position="49"/>
        <end position="148"/>
    </location>
</feature>
<evidence type="ECO:0000313" key="3">
    <source>
        <dbReference type="RefSeq" id="XP_032833866.1"/>
    </source>
</evidence>
<dbReference type="KEGG" id="pmrn:116956386"/>
<proteinExistence type="predicted"/>
<keyword evidence="2" id="KW-1185">Reference proteome</keyword>
<sequence length="225" mass="25480">MAGRGTEGGLWAPAGAAFSPATRDLLRVMMKEARLTNLQQRHLTAKIANGESLPLSSHAPTSARRYRKPPPQARSTAASRGRPHLRPASDCMAGDAYKREQYRPKPGKNTEAEKQRLQNLMATGRADEEGGTHRPRQPRTPPPPEPELDRFTELMEEIEERRVFLQEMEALGRSKQYAPLIHSQISQKIREMEDIDRKRTKELTDLVEKDEERNSNHDGRVTVAE</sequence>
<name>A0AAJ7UEN8_PETMA</name>
<organism evidence="2 3">
    <name type="scientific">Petromyzon marinus</name>
    <name type="common">Sea lamprey</name>
    <dbReference type="NCBI Taxonomy" id="7757"/>
    <lineage>
        <taxon>Eukaryota</taxon>
        <taxon>Metazoa</taxon>
        <taxon>Chordata</taxon>
        <taxon>Craniata</taxon>
        <taxon>Vertebrata</taxon>
        <taxon>Cyclostomata</taxon>
        <taxon>Hyperoartia</taxon>
        <taxon>Petromyzontiformes</taxon>
        <taxon>Petromyzontidae</taxon>
        <taxon>Petromyzon</taxon>
    </lineage>
</organism>
<feature type="region of interest" description="Disordered" evidence="1">
    <location>
        <begin position="206"/>
        <end position="225"/>
    </location>
</feature>
<dbReference type="PANTHER" id="PTHR28348">
    <property type="entry name" value="UPF0193 PROTEIN EVG1"/>
    <property type="match status" value="1"/>
</dbReference>
<dbReference type="CTD" id="101103144"/>
<dbReference type="RefSeq" id="XP_032833866.1">
    <property type="nucleotide sequence ID" value="XM_032977975.1"/>
</dbReference>
<accession>A0AAJ7UEN8</accession>
<dbReference type="AlphaFoldDB" id="A0AAJ7UEN8"/>
<feature type="compositionally biased region" description="Basic and acidic residues" evidence="1">
    <location>
        <begin position="96"/>
        <end position="116"/>
    </location>
</feature>
<dbReference type="InterPro" id="IPR007914">
    <property type="entry name" value="UPF0193"/>
</dbReference>
<evidence type="ECO:0000313" key="2">
    <source>
        <dbReference type="Proteomes" id="UP001318040"/>
    </source>
</evidence>
<dbReference type="Proteomes" id="UP001318040">
    <property type="component" value="Chromosome 3"/>
</dbReference>